<reference evidence="7 8" key="1">
    <citation type="submission" date="2017-03" db="EMBL/GenBank/DDBJ databases">
        <title>Draft Genome sequence of Marispirochaeta sp. strain JC444.</title>
        <authorList>
            <person name="Shivani Y."/>
            <person name="Subhash Y."/>
            <person name="Sasikala C."/>
            <person name="Ramana C."/>
        </authorList>
    </citation>
    <scope>NUCLEOTIDE SEQUENCE [LARGE SCALE GENOMIC DNA]</scope>
    <source>
        <strain evidence="7 8">JC444</strain>
    </source>
</reference>
<keyword evidence="5" id="KW-0056">Arginine metabolism</keyword>
<evidence type="ECO:0000256" key="3">
    <source>
        <dbReference type="ARBA" id="ARBA00022801"/>
    </source>
</evidence>
<keyword evidence="5" id="KW-0963">Cytoplasm</keyword>
<comment type="similarity">
    <text evidence="2 5">Belongs to the arginine deiminase family.</text>
</comment>
<evidence type="ECO:0000256" key="4">
    <source>
        <dbReference type="ARBA" id="ARBA00049429"/>
    </source>
</evidence>
<comment type="caution">
    <text evidence="7">The sequence shown here is derived from an EMBL/GenBank/DDBJ whole genome shotgun (WGS) entry which is preliminary data.</text>
</comment>
<dbReference type="SUPFAM" id="SSF55909">
    <property type="entry name" value="Pentein"/>
    <property type="match status" value="1"/>
</dbReference>
<dbReference type="HAMAP" id="MF_00242">
    <property type="entry name" value="Arg_deiminase"/>
    <property type="match status" value="1"/>
</dbReference>
<gene>
    <name evidence="5" type="primary">arcA</name>
    <name evidence="7" type="ORF">B4O97_08785</name>
</gene>
<proteinExistence type="inferred from homology"/>
<dbReference type="GO" id="GO:0016990">
    <property type="term" value="F:arginine deiminase activity"/>
    <property type="evidence" value="ECO:0007669"/>
    <property type="project" value="UniProtKB-UniRule"/>
</dbReference>
<keyword evidence="3 5" id="KW-0378">Hydrolase</keyword>
<dbReference type="GO" id="GO:0005737">
    <property type="term" value="C:cytoplasm"/>
    <property type="evidence" value="ECO:0007669"/>
    <property type="project" value="UniProtKB-SubCell"/>
</dbReference>
<feature type="active site" description="Amidino-cysteine intermediate" evidence="5 6">
    <location>
        <position position="401"/>
    </location>
</feature>
<comment type="catalytic activity">
    <reaction evidence="4 5">
        <text>L-arginine + H2O = L-citrulline + NH4(+)</text>
        <dbReference type="Rhea" id="RHEA:19597"/>
        <dbReference type="ChEBI" id="CHEBI:15377"/>
        <dbReference type="ChEBI" id="CHEBI:28938"/>
        <dbReference type="ChEBI" id="CHEBI:32682"/>
        <dbReference type="ChEBI" id="CHEBI:57743"/>
        <dbReference type="EC" id="3.5.3.6"/>
    </reaction>
</comment>
<dbReference type="STRING" id="1963862.B4O97_08785"/>
<dbReference type="EMBL" id="MWQY01000008">
    <property type="protein sequence ID" value="ORC35725.1"/>
    <property type="molecule type" value="Genomic_DNA"/>
</dbReference>
<dbReference type="GO" id="GO:0019546">
    <property type="term" value="P:L-arginine deiminase pathway"/>
    <property type="evidence" value="ECO:0007669"/>
    <property type="project" value="TreeGrafter"/>
</dbReference>
<dbReference type="PIRSF" id="PIRSF006356">
    <property type="entry name" value="Arg_deiminase"/>
    <property type="match status" value="1"/>
</dbReference>
<dbReference type="Pfam" id="PF02274">
    <property type="entry name" value="ADI"/>
    <property type="match status" value="1"/>
</dbReference>
<comment type="subcellular location">
    <subcellularLocation>
        <location evidence="5">Cytoplasm</location>
    </subcellularLocation>
</comment>
<dbReference type="NCBIfam" id="NF002381">
    <property type="entry name" value="PRK01388.1"/>
    <property type="match status" value="1"/>
</dbReference>
<evidence type="ECO:0000256" key="2">
    <source>
        <dbReference type="ARBA" id="ARBA00010206"/>
    </source>
</evidence>
<dbReference type="RefSeq" id="WP_083050103.1">
    <property type="nucleotide sequence ID" value="NZ_MWQY01000008.1"/>
</dbReference>
<dbReference type="Proteomes" id="UP000192343">
    <property type="component" value="Unassembled WGS sequence"/>
</dbReference>
<dbReference type="AlphaFoldDB" id="A0A1Y1S0A2"/>
<dbReference type="PRINTS" id="PR01466">
    <property type="entry name" value="ARGDEIMINASE"/>
</dbReference>
<dbReference type="Gene3D" id="3.75.10.10">
    <property type="entry name" value="L-arginine/glycine Amidinotransferase, Chain A"/>
    <property type="match status" value="1"/>
</dbReference>
<dbReference type="Gene3D" id="1.10.3930.10">
    <property type="entry name" value="Arginine deiminase"/>
    <property type="match status" value="1"/>
</dbReference>
<dbReference type="EC" id="3.5.3.6" evidence="5"/>
<evidence type="ECO:0000313" key="8">
    <source>
        <dbReference type="Proteomes" id="UP000192343"/>
    </source>
</evidence>
<accession>A0A1Y1S0A2</accession>
<keyword evidence="8" id="KW-1185">Reference proteome</keyword>
<evidence type="ECO:0000256" key="5">
    <source>
        <dbReference type="HAMAP-Rule" id="MF_00242"/>
    </source>
</evidence>
<comment type="pathway">
    <text evidence="1 5">Amino-acid degradation; L-arginine degradation via ADI pathway; carbamoyl phosphate from L-arginine: step 1/2.</text>
</comment>
<sequence>MDTQNPALKIRSEVGPLKTILLHRPGGELERLIPKYLDEMLFEDIPYLAQMQAEHDKFAEVLRANGAEVLYFEKLLEDILEAGKVKEAVIAEITAGLRVNSAPLKEDIRALLAGMPPRELTATLLSGLSKKEVPHSEAEKRLSFYIKDEYPFYIDPLPNLYFSRDYGTVIGTRLSVNTMKARARKRESMLLQHIAEHHPRFRGCRLWHRHNEPDSIEGGDILVLNDSVIAVGCSARTSPEGIETLASRLFAEDETVREVLVIQIPFTRAYMHLDTVFTMVDVDKFTIFPGIADSAHIFRLSPGGQKNRGGIRIRQEKNLARTLAKSLNLPAVRLIATGGGDTWSAEREQWNDSTNTLAIAPGKVITYRRNILSNEILRQNGVEVLEIAGSELVRGRGGPRCMSMPLRRSSTG</sequence>
<dbReference type="PANTHER" id="PTHR47271">
    <property type="entry name" value="ARGININE DEIMINASE"/>
    <property type="match status" value="1"/>
</dbReference>
<name>A0A1Y1S0A2_9SPIO</name>
<dbReference type="InterPro" id="IPR003876">
    <property type="entry name" value="Arg_deiminase"/>
</dbReference>
<evidence type="ECO:0000256" key="6">
    <source>
        <dbReference type="PIRSR" id="PIRSR006356-1"/>
    </source>
</evidence>
<dbReference type="PANTHER" id="PTHR47271:SF2">
    <property type="entry name" value="ARGININE DEIMINASE"/>
    <property type="match status" value="1"/>
</dbReference>
<evidence type="ECO:0000313" key="7">
    <source>
        <dbReference type="EMBL" id="ORC35725.1"/>
    </source>
</evidence>
<dbReference type="OrthoDB" id="9807502at2"/>
<evidence type="ECO:0000256" key="1">
    <source>
        <dbReference type="ARBA" id="ARBA00005213"/>
    </source>
</evidence>
<organism evidence="7 8">
    <name type="scientific">Marispirochaeta aestuarii</name>
    <dbReference type="NCBI Taxonomy" id="1963862"/>
    <lineage>
        <taxon>Bacteria</taxon>
        <taxon>Pseudomonadati</taxon>
        <taxon>Spirochaetota</taxon>
        <taxon>Spirochaetia</taxon>
        <taxon>Spirochaetales</taxon>
        <taxon>Spirochaetaceae</taxon>
        <taxon>Marispirochaeta</taxon>
    </lineage>
</organism>
<protein>
    <recommendedName>
        <fullName evidence="5">Arginine deiminase</fullName>
        <shortName evidence="5">ADI</shortName>
        <ecNumber evidence="5">3.5.3.6</ecNumber>
    </recommendedName>
    <alternativeName>
        <fullName evidence="5">Arginine dihydrolase</fullName>
        <shortName evidence="5">AD</shortName>
    </alternativeName>
</protein>
<dbReference type="UniPathway" id="UPA00254">
    <property type="reaction ID" value="UER00364"/>
</dbReference>